<organism evidence="2 3">
    <name type="scientific">Rhizobium leguminosarum</name>
    <dbReference type="NCBI Taxonomy" id="384"/>
    <lineage>
        <taxon>Bacteria</taxon>
        <taxon>Pseudomonadati</taxon>
        <taxon>Pseudomonadota</taxon>
        <taxon>Alphaproteobacteria</taxon>
        <taxon>Hyphomicrobiales</taxon>
        <taxon>Rhizobiaceae</taxon>
        <taxon>Rhizobium/Agrobacterium group</taxon>
        <taxon>Rhizobium</taxon>
    </lineage>
</organism>
<dbReference type="AlphaFoldDB" id="A0A1L3ZBC2"/>
<accession>A0A1L3ZBC2</accession>
<gene>
    <name evidence="2" type="ORF">BMW22_16205</name>
</gene>
<dbReference type="RefSeq" id="WP_072639386.1">
    <property type="nucleotide sequence ID" value="NZ_CP018228.1"/>
</dbReference>
<evidence type="ECO:0000313" key="2">
    <source>
        <dbReference type="EMBL" id="API52953.1"/>
    </source>
</evidence>
<feature type="region of interest" description="Disordered" evidence="1">
    <location>
        <begin position="41"/>
        <end position="65"/>
    </location>
</feature>
<protein>
    <submittedName>
        <fullName evidence="2">Uncharacterized protein</fullName>
    </submittedName>
</protein>
<evidence type="ECO:0000313" key="3">
    <source>
        <dbReference type="Proteomes" id="UP000183050"/>
    </source>
</evidence>
<feature type="compositionally biased region" description="Basic and acidic residues" evidence="1">
    <location>
        <begin position="41"/>
        <end position="53"/>
    </location>
</feature>
<reference evidence="2 3" key="1">
    <citation type="submission" date="2016-11" db="EMBL/GenBank/DDBJ databases">
        <title>Rhizobium leguminosarum bv. viciae strain Vaf12 isolated from Vavilovia formosa root nodules from Russia, Dagestan.</title>
        <authorList>
            <person name="Kimeklis A."/>
        </authorList>
    </citation>
    <scope>NUCLEOTIDE SEQUENCE [LARGE SCALE GENOMIC DNA]</scope>
    <source>
        <strain evidence="2 3">Vaf-108</strain>
    </source>
</reference>
<dbReference type="Proteomes" id="UP000183050">
    <property type="component" value="Chromosome"/>
</dbReference>
<name>A0A1L3ZBC2_RHILE</name>
<proteinExistence type="predicted"/>
<evidence type="ECO:0000256" key="1">
    <source>
        <dbReference type="SAM" id="MobiDB-lite"/>
    </source>
</evidence>
<dbReference type="EMBL" id="CP018228">
    <property type="protein sequence ID" value="API52953.1"/>
    <property type="molecule type" value="Genomic_DNA"/>
</dbReference>
<sequence length="65" mass="7180">MTSKTPKLTRNAKTGGLTQASAEKISAVEGLVLSPRMRKLLAETKDQPPEERRKAIRAQFTRKSA</sequence>